<dbReference type="InterPro" id="IPR050155">
    <property type="entry name" value="HAD-like_hydrolase_sf"/>
</dbReference>
<dbReference type="EMBL" id="LBXL01000009">
    <property type="protein sequence ID" value="KKR30318.1"/>
    <property type="molecule type" value="Genomic_DNA"/>
</dbReference>
<dbReference type="NCBIfam" id="TIGR01549">
    <property type="entry name" value="HAD-SF-IA-v1"/>
    <property type="match status" value="1"/>
</dbReference>
<organism evidence="1 2">
    <name type="scientific">Candidatus Woesebacteria bacterium GW2011_GWA1_39_8</name>
    <dbReference type="NCBI Taxonomy" id="1618552"/>
    <lineage>
        <taxon>Bacteria</taxon>
        <taxon>Candidatus Woeseibacteriota</taxon>
    </lineage>
</organism>
<keyword evidence="1" id="KW-0378">Hydrolase</keyword>
<evidence type="ECO:0000313" key="2">
    <source>
        <dbReference type="Proteomes" id="UP000034793"/>
    </source>
</evidence>
<dbReference type="PANTHER" id="PTHR43434">
    <property type="entry name" value="PHOSPHOGLYCOLATE PHOSPHATASE"/>
    <property type="match status" value="1"/>
</dbReference>
<comment type="caution">
    <text evidence="1">The sequence shown here is derived from an EMBL/GenBank/DDBJ whole genome shotgun (WGS) entry which is preliminary data.</text>
</comment>
<dbReference type="InterPro" id="IPR023198">
    <property type="entry name" value="PGP-like_dom2"/>
</dbReference>
<reference evidence="1 2" key="1">
    <citation type="journal article" date="2015" name="Nature">
        <title>rRNA introns, odd ribosomes, and small enigmatic genomes across a large radiation of phyla.</title>
        <authorList>
            <person name="Brown C.T."/>
            <person name="Hug L.A."/>
            <person name="Thomas B.C."/>
            <person name="Sharon I."/>
            <person name="Castelle C.J."/>
            <person name="Singh A."/>
            <person name="Wilkins M.J."/>
            <person name="Williams K.H."/>
            <person name="Banfield J.F."/>
        </authorList>
    </citation>
    <scope>NUCLEOTIDE SEQUENCE [LARGE SCALE GENOMIC DNA]</scope>
</reference>
<dbReference type="InterPro" id="IPR023214">
    <property type="entry name" value="HAD_sf"/>
</dbReference>
<accession>A0A0G0PQX4</accession>
<dbReference type="Gene3D" id="1.10.150.240">
    <property type="entry name" value="Putative phosphatase, domain 2"/>
    <property type="match status" value="1"/>
</dbReference>
<dbReference type="PANTHER" id="PTHR43434:SF13">
    <property type="entry name" value="PHOSPHOGLYCOLATE PHOSPHATASE"/>
    <property type="match status" value="1"/>
</dbReference>
<dbReference type="AlphaFoldDB" id="A0A0G0PQX4"/>
<gene>
    <name evidence="1" type="ORF">UT61_C0009G0051</name>
</gene>
<dbReference type="Gene3D" id="3.40.50.1000">
    <property type="entry name" value="HAD superfamily/HAD-like"/>
    <property type="match status" value="1"/>
</dbReference>
<dbReference type="GO" id="GO:0008967">
    <property type="term" value="F:phosphoglycolate phosphatase activity"/>
    <property type="evidence" value="ECO:0007669"/>
    <property type="project" value="TreeGrafter"/>
</dbReference>
<dbReference type="GO" id="GO:0006281">
    <property type="term" value="P:DNA repair"/>
    <property type="evidence" value="ECO:0007669"/>
    <property type="project" value="TreeGrafter"/>
</dbReference>
<dbReference type="SFLD" id="SFLDG01129">
    <property type="entry name" value="C1.5:_HAD__Beta-PGM__Phosphata"/>
    <property type="match status" value="1"/>
</dbReference>
<sequence>MNLIFDFDGTICDNFDTVFILATEFLQKEGRTIISANEVRRKGAKKLISESGIPKYKIPKLLLLARKKIAEQIPNLKLFKTLPKVIIKLSKKHKLGIITSNSVENVTTFLKNHKLLKYFSFIHSEIDLFGKGKKLKKVISRFSLLPEETIYIGDETRDIEAAKYAKIKSVAVIWGYESEKSLKGQNPDYIAEKPKDLLKMFNLTS</sequence>
<dbReference type="PATRIC" id="fig|1618552.3.peg.401"/>
<proteinExistence type="predicted"/>
<name>A0A0G0PQX4_9BACT</name>
<dbReference type="Proteomes" id="UP000034793">
    <property type="component" value="Unassembled WGS sequence"/>
</dbReference>
<dbReference type="SUPFAM" id="SSF56784">
    <property type="entry name" value="HAD-like"/>
    <property type="match status" value="1"/>
</dbReference>
<protein>
    <submittedName>
        <fullName evidence="1">HAD-superfamily hydrolase, subfamily IA, variant 1</fullName>
    </submittedName>
</protein>
<dbReference type="InterPro" id="IPR041492">
    <property type="entry name" value="HAD_2"/>
</dbReference>
<dbReference type="Pfam" id="PF13419">
    <property type="entry name" value="HAD_2"/>
    <property type="match status" value="1"/>
</dbReference>
<evidence type="ECO:0000313" key="1">
    <source>
        <dbReference type="EMBL" id="KKR30318.1"/>
    </source>
</evidence>
<dbReference type="SFLD" id="SFLDS00003">
    <property type="entry name" value="Haloacid_Dehalogenase"/>
    <property type="match status" value="1"/>
</dbReference>
<dbReference type="InterPro" id="IPR036412">
    <property type="entry name" value="HAD-like_sf"/>
</dbReference>
<dbReference type="GO" id="GO:0005829">
    <property type="term" value="C:cytosol"/>
    <property type="evidence" value="ECO:0007669"/>
    <property type="project" value="TreeGrafter"/>
</dbReference>
<dbReference type="InterPro" id="IPR006439">
    <property type="entry name" value="HAD-SF_hydro_IA"/>
</dbReference>